<gene>
    <name evidence="2" type="ORF">KFL_006280040</name>
</gene>
<keyword evidence="1" id="KW-1133">Transmembrane helix</keyword>
<keyword evidence="1" id="KW-0812">Transmembrane</keyword>
<feature type="transmembrane region" description="Helical" evidence="1">
    <location>
        <begin position="81"/>
        <end position="97"/>
    </location>
</feature>
<feature type="transmembrane region" description="Helical" evidence="1">
    <location>
        <begin position="109"/>
        <end position="132"/>
    </location>
</feature>
<organism evidence="2 3">
    <name type="scientific">Klebsormidium nitens</name>
    <name type="common">Green alga</name>
    <name type="synonym">Ulothrix nitens</name>
    <dbReference type="NCBI Taxonomy" id="105231"/>
    <lineage>
        <taxon>Eukaryota</taxon>
        <taxon>Viridiplantae</taxon>
        <taxon>Streptophyta</taxon>
        <taxon>Klebsormidiophyceae</taxon>
        <taxon>Klebsormidiales</taxon>
        <taxon>Klebsormidiaceae</taxon>
        <taxon>Klebsormidium</taxon>
    </lineage>
</organism>
<keyword evidence="1" id="KW-0472">Membrane</keyword>
<reference evidence="2 3" key="1">
    <citation type="journal article" date="2014" name="Nat. Commun.">
        <title>Klebsormidium flaccidum genome reveals primary factors for plant terrestrial adaptation.</title>
        <authorList>
            <person name="Hori K."/>
            <person name="Maruyama F."/>
            <person name="Fujisawa T."/>
            <person name="Togashi T."/>
            <person name="Yamamoto N."/>
            <person name="Seo M."/>
            <person name="Sato S."/>
            <person name="Yamada T."/>
            <person name="Mori H."/>
            <person name="Tajima N."/>
            <person name="Moriyama T."/>
            <person name="Ikeuchi M."/>
            <person name="Watanabe M."/>
            <person name="Wada H."/>
            <person name="Kobayashi K."/>
            <person name="Saito M."/>
            <person name="Masuda T."/>
            <person name="Sasaki-Sekimoto Y."/>
            <person name="Mashiguchi K."/>
            <person name="Awai K."/>
            <person name="Shimojima M."/>
            <person name="Masuda S."/>
            <person name="Iwai M."/>
            <person name="Nobusawa T."/>
            <person name="Narise T."/>
            <person name="Kondo S."/>
            <person name="Saito H."/>
            <person name="Sato R."/>
            <person name="Murakawa M."/>
            <person name="Ihara Y."/>
            <person name="Oshima-Yamada Y."/>
            <person name="Ohtaka K."/>
            <person name="Satoh M."/>
            <person name="Sonobe K."/>
            <person name="Ishii M."/>
            <person name="Ohtani R."/>
            <person name="Kanamori-Sato M."/>
            <person name="Honoki R."/>
            <person name="Miyazaki D."/>
            <person name="Mochizuki H."/>
            <person name="Umetsu J."/>
            <person name="Higashi K."/>
            <person name="Shibata D."/>
            <person name="Kamiya Y."/>
            <person name="Sato N."/>
            <person name="Nakamura Y."/>
            <person name="Tabata S."/>
            <person name="Ida S."/>
            <person name="Kurokawa K."/>
            <person name="Ohta H."/>
        </authorList>
    </citation>
    <scope>NUCLEOTIDE SEQUENCE [LARGE SCALE GENOMIC DNA]</scope>
    <source>
        <strain evidence="2 3">NIES-2285</strain>
    </source>
</reference>
<sequence length="144" mass="16627">MQEARKERIMTCIAVERMITAEVSEISADPTAMGLRAEEVPSNQREKVAMENLVLQKILKKRRVRGGYVGWRNWRSMKNDFLGRYAPAIFLLSYNYVEPKMFHFGRIDYWDAFVFLWGACAVSGGPTIITVFKQVQVNRILGFT</sequence>
<dbReference type="EMBL" id="DF237577">
    <property type="protein sequence ID" value="GAQ90329.1"/>
    <property type="molecule type" value="Genomic_DNA"/>
</dbReference>
<protein>
    <submittedName>
        <fullName evidence="2">Uncharacterized protein</fullName>
    </submittedName>
</protein>
<proteinExistence type="predicted"/>
<dbReference type="AlphaFoldDB" id="A0A1Y1ILK7"/>
<dbReference type="Proteomes" id="UP000054558">
    <property type="component" value="Unassembled WGS sequence"/>
</dbReference>
<evidence type="ECO:0000256" key="1">
    <source>
        <dbReference type="SAM" id="Phobius"/>
    </source>
</evidence>
<evidence type="ECO:0000313" key="3">
    <source>
        <dbReference type="Proteomes" id="UP000054558"/>
    </source>
</evidence>
<accession>A0A1Y1ILK7</accession>
<evidence type="ECO:0000313" key="2">
    <source>
        <dbReference type="EMBL" id="GAQ90329.1"/>
    </source>
</evidence>
<name>A0A1Y1ILK7_KLENI</name>
<keyword evidence="3" id="KW-1185">Reference proteome</keyword>